<dbReference type="OrthoDB" id="144293at2"/>
<dbReference type="InterPro" id="IPR003594">
    <property type="entry name" value="HATPase_dom"/>
</dbReference>
<dbReference type="Pfam" id="PF02518">
    <property type="entry name" value="HATPase_c"/>
    <property type="match status" value="1"/>
</dbReference>
<dbReference type="InterPro" id="IPR036890">
    <property type="entry name" value="HATPase_C_sf"/>
</dbReference>
<evidence type="ECO:0000313" key="5">
    <source>
        <dbReference type="EMBL" id="SNY70206.1"/>
    </source>
</evidence>
<dbReference type="InterPro" id="IPR029016">
    <property type="entry name" value="GAF-like_dom_sf"/>
</dbReference>
<dbReference type="Gene3D" id="3.30.565.10">
    <property type="entry name" value="Histidine kinase-like ATPase, C-terminal domain"/>
    <property type="match status" value="1"/>
</dbReference>
<dbReference type="RefSeq" id="WP_097328349.1">
    <property type="nucleotide sequence ID" value="NZ_OBDY01000037.1"/>
</dbReference>
<dbReference type="InterPro" id="IPR003018">
    <property type="entry name" value="GAF"/>
</dbReference>
<evidence type="ECO:0000259" key="4">
    <source>
        <dbReference type="PROSITE" id="PS50109"/>
    </source>
</evidence>
<dbReference type="CDD" id="cd16917">
    <property type="entry name" value="HATPase_UhpB-NarQ-NarX-like"/>
    <property type="match status" value="1"/>
</dbReference>
<sequence>MSDELHVARRLSAAVLAVSDRLTVPEVLQTIVDTARELAGARYAALGVPDEAGSFAQFVVSGVSAEVQAAIGPLPRQHGFLAVMLRDPATQRVADIRADPRFHWWPAAHPVLEAFLGVPIISGDEILGALYLANKSGGFTDADEELVGVLAAHAAIALTHARLYARNRELTIAEERARIAHDLHDAVAQRLFGLRLTAQAADVLLDRDPAAARRHLTEVTTLAKEATEELQAAVQELRPADLATDGLPAALRKQVSILDRAYNGAPHLTYGDDDPPELPMPARTVLFRVAQEALHNAVRHAKATTVRVRLQTHDPDVVRLEIADDGQGFDVAATLKAGRSLGLRSMRERACAIRATLTVDSTPGQGTTVRLEARHA</sequence>
<dbReference type="InterPro" id="IPR011712">
    <property type="entry name" value="Sig_transdc_His_kin_sub3_dim/P"/>
</dbReference>
<dbReference type="PROSITE" id="PS50109">
    <property type="entry name" value="HIS_KIN"/>
    <property type="match status" value="1"/>
</dbReference>
<dbReference type="InterPro" id="IPR005467">
    <property type="entry name" value="His_kinase_dom"/>
</dbReference>
<dbReference type="Gene3D" id="3.30.450.40">
    <property type="match status" value="1"/>
</dbReference>
<reference evidence="5 6" key="1">
    <citation type="submission" date="2017-09" db="EMBL/GenBank/DDBJ databases">
        <authorList>
            <person name="Ehlers B."/>
            <person name="Leendertz F.H."/>
        </authorList>
    </citation>
    <scope>NUCLEOTIDE SEQUENCE [LARGE SCALE GENOMIC DNA]</scope>
    <source>
        <strain evidence="5 6">CGMCC 4.6857</strain>
    </source>
</reference>
<dbReference type="GO" id="GO:0000155">
    <property type="term" value="F:phosphorelay sensor kinase activity"/>
    <property type="evidence" value="ECO:0007669"/>
    <property type="project" value="InterPro"/>
</dbReference>
<dbReference type="Proteomes" id="UP000219612">
    <property type="component" value="Unassembled WGS sequence"/>
</dbReference>
<evidence type="ECO:0000256" key="1">
    <source>
        <dbReference type="ARBA" id="ARBA00022679"/>
    </source>
</evidence>
<dbReference type="GO" id="GO:0016020">
    <property type="term" value="C:membrane"/>
    <property type="evidence" value="ECO:0007669"/>
    <property type="project" value="InterPro"/>
</dbReference>
<dbReference type="GO" id="GO:0046983">
    <property type="term" value="F:protein dimerization activity"/>
    <property type="evidence" value="ECO:0007669"/>
    <property type="project" value="InterPro"/>
</dbReference>
<evidence type="ECO:0000256" key="2">
    <source>
        <dbReference type="ARBA" id="ARBA00022777"/>
    </source>
</evidence>
<feature type="domain" description="Histidine kinase" evidence="4">
    <location>
        <begin position="178"/>
        <end position="376"/>
    </location>
</feature>
<dbReference type="InterPro" id="IPR050482">
    <property type="entry name" value="Sensor_HK_TwoCompSys"/>
</dbReference>
<dbReference type="SUPFAM" id="SSF55874">
    <property type="entry name" value="ATPase domain of HSP90 chaperone/DNA topoisomerase II/histidine kinase"/>
    <property type="match status" value="1"/>
</dbReference>
<dbReference type="Gene3D" id="1.20.5.1930">
    <property type="match status" value="1"/>
</dbReference>
<keyword evidence="1" id="KW-0808">Transferase</keyword>
<gene>
    <name evidence="5" type="ORF">SAMN05421748_13738</name>
</gene>
<dbReference type="EMBL" id="OBDY01000037">
    <property type="protein sequence ID" value="SNY70206.1"/>
    <property type="molecule type" value="Genomic_DNA"/>
</dbReference>
<dbReference type="Pfam" id="PF07730">
    <property type="entry name" value="HisKA_3"/>
    <property type="match status" value="1"/>
</dbReference>
<organism evidence="5 6">
    <name type="scientific">Paractinoplanes atraurantiacus</name>
    <dbReference type="NCBI Taxonomy" id="1036182"/>
    <lineage>
        <taxon>Bacteria</taxon>
        <taxon>Bacillati</taxon>
        <taxon>Actinomycetota</taxon>
        <taxon>Actinomycetes</taxon>
        <taxon>Micromonosporales</taxon>
        <taxon>Micromonosporaceae</taxon>
        <taxon>Paractinoplanes</taxon>
    </lineage>
</organism>
<evidence type="ECO:0000313" key="6">
    <source>
        <dbReference type="Proteomes" id="UP000219612"/>
    </source>
</evidence>
<keyword evidence="3" id="KW-0902">Two-component regulatory system</keyword>
<name>A0A285KFK5_9ACTN</name>
<dbReference type="PANTHER" id="PTHR24421:SF61">
    <property type="entry name" value="OXYGEN SENSOR HISTIDINE KINASE NREB"/>
    <property type="match status" value="1"/>
</dbReference>
<evidence type="ECO:0000256" key="3">
    <source>
        <dbReference type="ARBA" id="ARBA00023012"/>
    </source>
</evidence>
<dbReference type="Pfam" id="PF13185">
    <property type="entry name" value="GAF_2"/>
    <property type="match status" value="1"/>
</dbReference>
<dbReference type="PANTHER" id="PTHR24421">
    <property type="entry name" value="NITRATE/NITRITE SENSOR PROTEIN NARX-RELATED"/>
    <property type="match status" value="1"/>
</dbReference>
<protein>
    <submittedName>
        <fullName evidence="5">Histidine kinase-, DNA gyrase B-, and HSP90-like ATPase</fullName>
    </submittedName>
</protein>
<keyword evidence="6" id="KW-1185">Reference proteome</keyword>
<dbReference type="SMART" id="SM00065">
    <property type="entry name" value="GAF"/>
    <property type="match status" value="1"/>
</dbReference>
<proteinExistence type="predicted"/>
<accession>A0A285KFK5</accession>
<dbReference type="SMART" id="SM00387">
    <property type="entry name" value="HATPase_c"/>
    <property type="match status" value="1"/>
</dbReference>
<dbReference type="SUPFAM" id="SSF55781">
    <property type="entry name" value="GAF domain-like"/>
    <property type="match status" value="1"/>
</dbReference>
<keyword evidence="2 5" id="KW-0418">Kinase</keyword>
<dbReference type="AlphaFoldDB" id="A0A285KFK5"/>